<evidence type="ECO:0000256" key="4">
    <source>
        <dbReference type="ARBA" id="ARBA00022516"/>
    </source>
</evidence>
<keyword evidence="7" id="KW-0548">Nucleotidyltransferase</keyword>
<dbReference type="Pfam" id="PF01148">
    <property type="entry name" value="CTP_transf_1"/>
    <property type="match status" value="1"/>
</dbReference>
<organism evidence="14">
    <name type="scientific">marine metagenome</name>
    <dbReference type="NCBI Taxonomy" id="408172"/>
    <lineage>
        <taxon>unclassified sequences</taxon>
        <taxon>metagenomes</taxon>
        <taxon>ecological metagenomes</taxon>
    </lineage>
</organism>
<keyword evidence="10 13" id="KW-0472">Membrane</keyword>
<dbReference type="EMBL" id="UINC01002660">
    <property type="protein sequence ID" value="SUZ99018.1"/>
    <property type="molecule type" value="Genomic_DNA"/>
</dbReference>
<dbReference type="PROSITE" id="PS01315">
    <property type="entry name" value="CDS"/>
    <property type="match status" value="1"/>
</dbReference>
<feature type="transmembrane region" description="Helical" evidence="13">
    <location>
        <begin position="20"/>
        <end position="42"/>
    </location>
</feature>
<keyword evidence="8 13" id="KW-1133">Transmembrane helix</keyword>
<evidence type="ECO:0000256" key="13">
    <source>
        <dbReference type="SAM" id="Phobius"/>
    </source>
</evidence>
<keyword evidence="11" id="KW-0594">Phospholipid biosynthesis</keyword>
<name>A0A381S6S9_9ZZZZ</name>
<evidence type="ECO:0000256" key="10">
    <source>
        <dbReference type="ARBA" id="ARBA00023136"/>
    </source>
</evidence>
<sequence>MADTLSSRMFVNTLGIPGILIMIWLGGLWFTIFTSVVMLLAIREFYQINSTQDSAPMLWLGWIATLGIVMMYDNSVALVDNYLIISIIGFVLVGMAVELFRDKPNPTRNIAITFFGIFYVPILLGTLLSLRQMDTDYNSHLTFGLFISIWMCDSAAYLAGRKWGKKKICERISPKKTVVGCVAGFIGAGVVFSVMIGTKVLGTQFGWIDVAMFTVISGIFGQMGDFAESLIKRDVGVKDSGFFLPGHGGVLDRFDSLLFASPLTFVYVQLFF</sequence>
<feature type="transmembrane region" description="Helical" evidence="13">
    <location>
        <begin position="140"/>
        <end position="158"/>
    </location>
</feature>
<dbReference type="PANTHER" id="PTHR46382:SF1">
    <property type="entry name" value="PHOSPHATIDATE CYTIDYLYLTRANSFERASE"/>
    <property type="match status" value="1"/>
</dbReference>
<gene>
    <name evidence="14" type="ORF">METZ01_LOCUS51872</name>
</gene>
<dbReference type="GO" id="GO:0004605">
    <property type="term" value="F:phosphatidate cytidylyltransferase activity"/>
    <property type="evidence" value="ECO:0007669"/>
    <property type="project" value="TreeGrafter"/>
</dbReference>
<evidence type="ECO:0000256" key="2">
    <source>
        <dbReference type="ARBA" id="ARBA00010185"/>
    </source>
</evidence>
<keyword evidence="5" id="KW-0808">Transferase</keyword>
<comment type="similarity">
    <text evidence="2">Belongs to the CDS family.</text>
</comment>
<dbReference type="AlphaFoldDB" id="A0A381S6S9"/>
<evidence type="ECO:0000313" key="14">
    <source>
        <dbReference type="EMBL" id="SUZ99018.1"/>
    </source>
</evidence>
<evidence type="ECO:0000256" key="1">
    <source>
        <dbReference type="ARBA" id="ARBA00004651"/>
    </source>
</evidence>
<keyword evidence="4" id="KW-0444">Lipid biosynthesis</keyword>
<comment type="subcellular location">
    <subcellularLocation>
        <location evidence="1">Cell membrane</location>
        <topology evidence="1">Multi-pass membrane protein</topology>
    </subcellularLocation>
</comment>
<evidence type="ECO:0000256" key="7">
    <source>
        <dbReference type="ARBA" id="ARBA00022695"/>
    </source>
</evidence>
<evidence type="ECO:0000256" key="5">
    <source>
        <dbReference type="ARBA" id="ARBA00022679"/>
    </source>
</evidence>
<evidence type="ECO:0000256" key="9">
    <source>
        <dbReference type="ARBA" id="ARBA00023098"/>
    </source>
</evidence>
<evidence type="ECO:0000256" key="8">
    <source>
        <dbReference type="ARBA" id="ARBA00022989"/>
    </source>
</evidence>
<feature type="transmembrane region" description="Helical" evidence="13">
    <location>
        <begin position="178"/>
        <end position="198"/>
    </location>
</feature>
<protein>
    <recommendedName>
        <fullName evidence="15">Phosphatidate cytidylyltransferase</fullName>
    </recommendedName>
</protein>
<keyword evidence="6 13" id="KW-0812">Transmembrane</keyword>
<feature type="transmembrane region" description="Helical" evidence="13">
    <location>
        <begin position="78"/>
        <end position="97"/>
    </location>
</feature>
<dbReference type="GO" id="GO:0005886">
    <property type="term" value="C:plasma membrane"/>
    <property type="evidence" value="ECO:0007669"/>
    <property type="project" value="UniProtKB-SubCell"/>
</dbReference>
<proteinExistence type="inferred from homology"/>
<evidence type="ECO:0008006" key="15">
    <source>
        <dbReference type="Google" id="ProtNLM"/>
    </source>
</evidence>
<accession>A0A381S6S9</accession>
<dbReference type="GO" id="GO:0016024">
    <property type="term" value="P:CDP-diacylglycerol biosynthetic process"/>
    <property type="evidence" value="ECO:0007669"/>
    <property type="project" value="TreeGrafter"/>
</dbReference>
<evidence type="ECO:0000256" key="3">
    <source>
        <dbReference type="ARBA" id="ARBA00022475"/>
    </source>
</evidence>
<reference evidence="14" key="1">
    <citation type="submission" date="2018-05" db="EMBL/GenBank/DDBJ databases">
        <authorList>
            <person name="Lanie J.A."/>
            <person name="Ng W.-L."/>
            <person name="Kazmierczak K.M."/>
            <person name="Andrzejewski T.M."/>
            <person name="Davidsen T.M."/>
            <person name="Wayne K.J."/>
            <person name="Tettelin H."/>
            <person name="Glass J.I."/>
            <person name="Rusch D."/>
            <person name="Podicherti R."/>
            <person name="Tsui H.-C.T."/>
            <person name="Winkler M.E."/>
        </authorList>
    </citation>
    <scope>NUCLEOTIDE SEQUENCE</scope>
</reference>
<keyword evidence="3" id="KW-1003">Cell membrane</keyword>
<feature type="transmembrane region" description="Helical" evidence="13">
    <location>
        <begin position="54"/>
        <end position="72"/>
    </location>
</feature>
<keyword evidence="12" id="KW-1208">Phospholipid metabolism</keyword>
<dbReference type="InterPro" id="IPR000374">
    <property type="entry name" value="PC_trans"/>
</dbReference>
<feature type="transmembrane region" description="Helical" evidence="13">
    <location>
        <begin position="109"/>
        <end position="128"/>
    </location>
</feature>
<evidence type="ECO:0000256" key="12">
    <source>
        <dbReference type="ARBA" id="ARBA00023264"/>
    </source>
</evidence>
<feature type="transmembrane region" description="Helical" evidence="13">
    <location>
        <begin position="204"/>
        <end position="223"/>
    </location>
</feature>
<evidence type="ECO:0000256" key="6">
    <source>
        <dbReference type="ARBA" id="ARBA00022692"/>
    </source>
</evidence>
<evidence type="ECO:0000256" key="11">
    <source>
        <dbReference type="ARBA" id="ARBA00023209"/>
    </source>
</evidence>
<dbReference type="PANTHER" id="PTHR46382">
    <property type="entry name" value="PHOSPHATIDATE CYTIDYLYLTRANSFERASE"/>
    <property type="match status" value="1"/>
</dbReference>
<keyword evidence="9" id="KW-0443">Lipid metabolism</keyword>